<dbReference type="Proteomes" id="UP000828048">
    <property type="component" value="Chromosome 2"/>
</dbReference>
<evidence type="ECO:0000313" key="2">
    <source>
        <dbReference type="Proteomes" id="UP000828048"/>
    </source>
</evidence>
<keyword evidence="2" id="KW-1185">Reference proteome</keyword>
<dbReference type="EMBL" id="CM037152">
    <property type="protein sequence ID" value="KAH7834713.1"/>
    <property type="molecule type" value="Genomic_DNA"/>
</dbReference>
<proteinExistence type="predicted"/>
<organism evidence="1 2">
    <name type="scientific">Vaccinium darrowii</name>
    <dbReference type="NCBI Taxonomy" id="229202"/>
    <lineage>
        <taxon>Eukaryota</taxon>
        <taxon>Viridiplantae</taxon>
        <taxon>Streptophyta</taxon>
        <taxon>Embryophyta</taxon>
        <taxon>Tracheophyta</taxon>
        <taxon>Spermatophyta</taxon>
        <taxon>Magnoliopsida</taxon>
        <taxon>eudicotyledons</taxon>
        <taxon>Gunneridae</taxon>
        <taxon>Pentapetalae</taxon>
        <taxon>asterids</taxon>
        <taxon>Ericales</taxon>
        <taxon>Ericaceae</taxon>
        <taxon>Vaccinioideae</taxon>
        <taxon>Vaccinieae</taxon>
        <taxon>Vaccinium</taxon>
    </lineage>
</organism>
<comment type="caution">
    <text evidence="1">The sequence shown here is derived from an EMBL/GenBank/DDBJ whole genome shotgun (WGS) entry which is preliminary data.</text>
</comment>
<sequence>MDSAIRKELPNLKLLGDGIVVTEGEKWMKLRKIANHAFYAENLKGMVPAMIESVETMLERWRQHEETEIDIYKESKLLTAEVISRTAFGSSYLEGEKIFDMLMKLGMILARNRFKIRLPGIRKFLKLHDDLEEYCKIKDYEHDPK</sequence>
<protein>
    <submittedName>
        <fullName evidence="1">Uncharacterized protein</fullName>
    </submittedName>
</protein>
<evidence type="ECO:0000313" key="1">
    <source>
        <dbReference type="EMBL" id="KAH7834713.1"/>
    </source>
</evidence>
<gene>
    <name evidence="1" type="ORF">Vadar_018878</name>
</gene>
<accession>A0ACB7X1U4</accession>
<name>A0ACB7X1U4_9ERIC</name>
<reference evidence="1 2" key="1">
    <citation type="journal article" date="2021" name="Hortic Res">
        <title>High-quality reference genome and annotation aids understanding of berry development for evergreen blueberry (Vaccinium darrowii).</title>
        <authorList>
            <person name="Yu J."/>
            <person name="Hulse-Kemp A.M."/>
            <person name="Babiker E."/>
            <person name="Staton M."/>
        </authorList>
    </citation>
    <scope>NUCLEOTIDE SEQUENCE [LARGE SCALE GENOMIC DNA]</scope>
    <source>
        <strain evidence="2">cv. NJ 8807/NJ 8810</strain>
        <tissue evidence="1">Young leaf</tissue>
    </source>
</reference>